<protein>
    <submittedName>
        <fullName evidence="2">Uncharacterized protein</fullName>
    </submittedName>
</protein>
<dbReference type="EMBL" id="ABFEVW020000002">
    <property type="protein sequence ID" value="EKU3566939.1"/>
    <property type="molecule type" value="Genomic_DNA"/>
</dbReference>
<comment type="caution">
    <text evidence="2">The sequence shown here is derived from an EMBL/GenBank/DDBJ whole genome shotgun (WGS) entry which is preliminary data.</text>
</comment>
<organism evidence="2">
    <name type="scientific">Acinetobacter baumannii</name>
    <dbReference type="NCBI Taxonomy" id="470"/>
    <lineage>
        <taxon>Bacteria</taxon>
        <taxon>Pseudomonadati</taxon>
        <taxon>Pseudomonadota</taxon>
        <taxon>Gammaproteobacteria</taxon>
        <taxon>Moraxellales</taxon>
        <taxon>Moraxellaceae</taxon>
        <taxon>Acinetobacter</taxon>
        <taxon>Acinetobacter calcoaceticus/baumannii complex</taxon>
    </lineage>
</organism>
<evidence type="ECO:0000256" key="1">
    <source>
        <dbReference type="SAM" id="MobiDB-lite"/>
    </source>
</evidence>
<gene>
    <name evidence="2" type="ORF">MKP18_000298</name>
</gene>
<feature type="compositionally biased region" description="Polar residues" evidence="1">
    <location>
        <begin position="1"/>
        <end position="22"/>
    </location>
</feature>
<dbReference type="AlphaFoldDB" id="A0AAD2YPF5"/>
<name>A0AAD2YPF5_ACIBA</name>
<dbReference type="EMBL" id="ABFEVW030000002">
    <property type="protein sequence ID" value="EMN1070036.1"/>
    <property type="molecule type" value="Genomic_DNA"/>
</dbReference>
<evidence type="ECO:0000313" key="2">
    <source>
        <dbReference type="EMBL" id="EKU3566939.1"/>
    </source>
</evidence>
<feature type="region of interest" description="Disordered" evidence="1">
    <location>
        <begin position="1"/>
        <end position="27"/>
    </location>
</feature>
<dbReference type="RefSeq" id="WP_153886945.1">
    <property type="nucleotide sequence ID" value="NZ_CP169779.1"/>
</dbReference>
<accession>A0AAD2YPF5</accession>
<reference evidence="2" key="1">
    <citation type="submission" date="2023-06" db="EMBL/GenBank/DDBJ databases">
        <authorList>
            <consortium name="Clinical and Environmental Microbiology Branch: Whole genome sequencing antimicrobial resistance pathogens in the healthcare setting"/>
        </authorList>
    </citation>
    <scope>NUCLEOTIDE SEQUENCE</scope>
    <source>
        <strain evidence="2">2021GN-00227</strain>
    </source>
</reference>
<proteinExistence type="predicted"/>
<sequence>MDSDSFMNVSDKSISNSVSQMTPEEVEELRKDFKEAMNQARLVLARTTIRHSPK</sequence>